<dbReference type="Proteomes" id="UP000886808">
    <property type="component" value="Unassembled WGS sequence"/>
</dbReference>
<proteinExistence type="inferred from homology"/>
<name>A0A9D1PJE9_9FIRM</name>
<dbReference type="PANTHER" id="PTHR11803">
    <property type="entry name" value="2-IMINOBUTANOATE/2-IMINOPROPANOATE DEAMINASE RIDA"/>
    <property type="match status" value="1"/>
</dbReference>
<dbReference type="InterPro" id="IPR035959">
    <property type="entry name" value="RutC-like_sf"/>
</dbReference>
<dbReference type="CDD" id="cd00448">
    <property type="entry name" value="YjgF_YER057c_UK114_family"/>
    <property type="match status" value="1"/>
</dbReference>
<accession>A0A9D1PJE9</accession>
<dbReference type="Pfam" id="PF01042">
    <property type="entry name" value="Ribonuc_L-PSP"/>
    <property type="match status" value="1"/>
</dbReference>
<organism evidence="2 3">
    <name type="scientific">Candidatus Butyricicoccus avistercoris</name>
    <dbReference type="NCBI Taxonomy" id="2838518"/>
    <lineage>
        <taxon>Bacteria</taxon>
        <taxon>Bacillati</taxon>
        <taxon>Bacillota</taxon>
        <taxon>Clostridia</taxon>
        <taxon>Eubacteriales</taxon>
        <taxon>Butyricicoccaceae</taxon>
        <taxon>Butyricicoccus</taxon>
    </lineage>
</organism>
<dbReference type="GO" id="GO:0019239">
    <property type="term" value="F:deaminase activity"/>
    <property type="evidence" value="ECO:0007669"/>
    <property type="project" value="TreeGrafter"/>
</dbReference>
<dbReference type="EMBL" id="DXIE01000031">
    <property type="protein sequence ID" value="HIV62197.1"/>
    <property type="molecule type" value="Genomic_DNA"/>
</dbReference>
<comment type="caution">
    <text evidence="2">The sequence shown here is derived from an EMBL/GenBank/DDBJ whole genome shotgun (WGS) entry which is preliminary data.</text>
</comment>
<reference evidence="2" key="2">
    <citation type="submission" date="2021-04" db="EMBL/GenBank/DDBJ databases">
        <authorList>
            <person name="Gilroy R."/>
        </authorList>
    </citation>
    <scope>NUCLEOTIDE SEQUENCE</scope>
    <source>
        <strain evidence="2">CHK193-4272</strain>
    </source>
</reference>
<dbReference type="AlphaFoldDB" id="A0A9D1PJE9"/>
<dbReference type="GO" id="GO:0005829">
    <property type="term" value="C:cytosol"/>
    <property type="evidence" value="ECO:0007669"/>
    <property type="project" value="TreeGrafter"/>
</dbReference>
<evidence type="ECO:0000313" key="2">
    <source>
        <dbReference type="EMBL" id="HIV62197.1"/>
    </source>
</evidence>
<dbReference type="FunFam" id="3.30.1330.40:FF:000001">
    <property type="entry name" value="L-PSP family endoribonuclease"/>
    <property type="match status" value="1"/>
</dbReference>
<protein>
    <submittedName>
        <fullName evidence="2">RidA family protein</fullName>
    </submittedName>
</protein>
<dbReference type="Gene3D" id="3.30.1330.40">
    <property type="entry name" value="RutC-like"/>
    <property type="match status" value="1"/>
</dbReference>
<dbReference type="NCBIfam" id="TIGR00004">
    <property type="entry name" value="Rid family detoxifying hydrolase"/>
    <property type="match status" value="1"/>
</dbReference>
<reference evidence="2" key="1">
    <citation type="journal article" date="2021" name="PeerJ">
        <title>Extensive microbial diversity within the chicken gut microbiome revealed by metagenomics and culture.</title>
        <authorList>
            <person name="Gilroy R."/>
            <person name="Ravi A."/>
            <person name="Getino M."/>
            <person name="Pursley I."/>
            <person name="Horton D.L."/>
            <person name="Alikhan N.F."/>
            <person name="Baker D."/>
            <person name="Gharbi K."/>
            <person name="Hall N."/>
            <person name="Watson M."/>
            <person name="Adriaenssens E.M."/>
            <person name="Foster-Nyarko E."/>
            <person name="Jarju S."/>
            <person name="Secka A."/>
            <person name="Antonio M."/>
            <person name="Oren A."/>
            <person name="Chaudhuri R.R."/>
            <person name="La Ragione R."/>
            <person name="Hildebrand F."/>
            <person name="Pallen M.J."/>
        </authorList>
    </citation>
    <scope>NUCLEOTIDE SEQUENCE</scope>
    <source>
        <strain evidence="2">CHK193-4272</strain>
    </source>
</reference>
<dbReference type="InterPro" id="IPR006175">
    <property type="entry name" value="YjgF/YER057c/UK114"/>
</dbReference>
<evidence type="ECO:0000313" key="3">
    <source>
        <dbReference type="Proteomes" id="UP000886808"/>
    </source>
</evidence>
<gene>
    <name evidence="2" type="ORF">H9746_05045</name>
</gene>
<dbReference type="PANTHER" id="PTHR11803:SF58">
    <property type="entry name" value="PROTEIN HMF1-RELATED"/>
    <property type="match status" value="1"/>
</dbReference>
<dbReference type="InterPro" id="IPR006056">
    <property type="entry name" value="RidA"/>
</dbReference>
<dbReference type="SUPFAM" id="SSF55298">
    <property type="entry name" value="YjgF-like"/>
    <property type="match status" value="1"/>
</dbReference>
<sequence>MKNVISTTLAPAAIGPYSQAIEVNGTIYTSGQIPLDPTTGEIVGTTIEEQAEQVMQNLKAVLAYAGVGMDCVVKTTCFLADLADFTAFNEVYGKYFPENPPARSCFQVAALPKNAKVEVEVIAVKPQIK</sequence>
<evidence type="ECO:0000256" key="1">
    <source>
        <dbReference type="ARBA" id="ARBA00010552"/>
    </source>
</evidence>
<comment type="similarity">
    <text evidence="1">Belongs to the RutC family.</text>
</comment>